<dbReference type="RefSeq" id="WP_173942660.1">
    <property type="nucleotide sequence ID" value="NZ_CBCSCD010000001.1"/>
</dbReference>
<dbReference type="EC" id="4.2.1.33" evidence="13"/>
<dbReference type="InterPro" id="IPR001030">
    <property type="entry name" value="Acoase/IPM_deHydtase_lsu_aba"/>
</dbReference>
<evidence type="ECO:0000256" key="5">
    <source>
        <dbReference type="ARBA" id="ARBA00022430"/>
    </source>
</evidence>
<keyword evidence="6 13" id="KW-0004">4Fe-4S</keyword>
<dbReference type="NCBIfam" id="NF004016">
    <property type="entry name" value="PRK05478.1"/>
    <property type="match status" value="1"/>
</dbReference>
<feature type="binding site" evidence="13">
    <location>
        <position position="347"/>
    </location>
    <ligand>
        <name>[4Fe-4S] cluster</name>
        <dbReference type="ChEBI" id="CHEBI:49883"/>
    </ligand>
</feature>
<dbReference type="UniPathway" id="UPA00048">
    <property type="reaction ID" value="UER00071"/>
</dbReference>
<sequence>MARTLYDKLWDDHVVYSEEDGTATIYIDRQLLHEVTSPQAFEGLNLAGRPVWRISANLAVSDHNVPTTDRSQGIADPISKLQVDTLDQNCDAFGITQYKMNDTRQGIVHVIGPEQGATLPGMTVVCGDSHTSTHGAFGALAFGIGTSEVEHALATQTLLMKKSKNMLVKVDGRLQPGSTAKDIVLAIIGKIGTAGGTGYTIEFAGEAIRNLSMEGRMTVCNMAIEAGARAGLVAVDETTIDYIQGRPYAPKGDMMRHALQYWRTLHSDAEAKFDVVVELRAEEIAPQVTWGTSPEMVLSISDSVPDPEKERDPNKRLAMERALEYMNLIPNTPMSQISVDKVFIGSCTNSRIEDIRAAAKVVDRLGKKVAPNIKLALVVPGSGLVKAQAEREGLDRVFKAAGFEWREPGCSMCLAMNADRLEPGERCASTSNRNFEGRQGNGGRTHLVSPAMAAAAAIEGHFVDVRKIS</sequence>
<dbReference type="PANTHER" id="PTHR43822:SF9">
    <property type="entry name" value="3-ISOPROPYLMALATE DEHYDRATASE"/>
    <property type="match status" value="1"/>
</dbReference>
<dbReference type="Pfam" id="PF00330">
    <property type="entry name" value="Aconitase"/>
    <property type="match status" value="1"/>
</dbReference>
<dbReference type="NCBIfam" id="NF009116">
    <property type="entry name" value="PRK12466.1"/>
    <property type="match status" value="1"/>
</dbReference>
<comment type="function">
    <text evidence="2 13">Catalyzes the isomerization between 2-isopropylmalate and 3-isopropylmalate, via the formation of 2-isopropylmaleate.</text>
</comment>
<evidence type="ECO:0000256" key="9">
    <source>
        <dbReference type="ARBA" id="ARBA00023004"/>
    </source>
</evidence>
<dbReference type="EMBL" id="CP028941">
    <property type="protein sequence ID" value="QKM62506.1"/>
    <property type="molecule type" value="Genomic_DNA"/>
</dbReference>
<evidence type="ECO:0000256" key="12">
    <source>
        <dbReference type="ARBA" id="ARBA00023304"/>
    </source>
</evidence>
<evidence type="ECO:0000256" key="8">
    <source>
        <dbReference type="ARBA" id="ARBA00022723"/>
    </source>
</evidence>
<dbReference type="InterPro" id="IPR036008">
    <property type="entry name" value="Aconitase_4Fe-4S_dom"/>
</dbReference>
<keyword evidence="10 13" id="KW-0411">Iron-sulfur</keyword>
<comment type="similarity">
    <text evidence="13">Belongs to the aconitase/IPM isomerase family. LeuC type 1 subfamily.</text>
</comment>
<dbReference type="InterPro" id="IPR050067">
    <property type="entry name" value="IPM_dehydratase_rel_enz"/>
</dbReference>
<evidence type="ECO:0000256" key="10">
    <source>
        <dbReference type="ARBA" id="ARBA00023014"/>
    </source>
</evidence>
<keyword evidence="7 13" id="KW-0028">Amino-acid biosynthesis</keyword>
<dbReference type="InterPro" id="IPR033941">
    <property type="entry name" value="IPMI_cat"/>
</dbReference>
<evidence type="ECO:0000256" key="13">
    <source>
        <dbReference type="HAMAP-Rule" id="MF_01026"/>
    </source>
</evidence>
<keyword evidence="9 13" id="KW-0408">Iron</keyword>
<dbReference type="GO" id="GO:0046872">
    <property type="term" value="F:metal ion binding"/>
    <property type="evidence" value="ECO:0007669"/>
    <property type="project" value="UniProtKB-KW"/>
</dbReference>
<organism evidence="15 16">
    <name type="scientific">Polynucleobacter antarcticus</name>
    <dbReference type="NCBI Taxonomy" id="1743162"/>
    <lineage>
        <taxon>Bacteria</taxon>
        <taxon>Pseudomonadati</taxon>
        <taxon>Pseudomonadota</taxon>
        <taxon>Betaproteobacteria</taxon>
        <taxon>Burkholderiales</taxon>
        <taxon>Burkholderiaceae</taxon>
        <taxon>Polynucleobacter</taxon>
    </lineage>
</organism>
<dbReference type="SUPFAM" id="SSF53732">
    <property type="entry name" value="Aconitase iron-sulfur domain"/>
    <property type="match status" value="1"/>
</dbReference>
<evidence type="ECO:0000259" key="14">
    <source>
        <dbReference type="Pfam" id="PF00330"/>
    </source>
</evidence>
<keyword evidence="8 13" id="KW-0479">Metal-binding</keyword>
<dbReference type="PROSITE" id="PS00450">
    <property type="entry name" value="ACONITASE_1"/>
    <property type="match status" value="1"/>
</dbReference>
<feature type="binding site" evidence="13">
    <location>
        <position position="413"/>
    </location>
    <ligand>
        <name>[4Fe-4S] cluster</name>
        <dbReference type="ChEBI" id="CHEBI:49883"/>
    </ligand>
</feature>
<evidence type="ECO:0000256" key="7">
    <source>
        <dbReference type="ARBA" id="ARBA00022605"/>
    </source>
</evidence>
<evidence type="ECO:0000313" key="16">
    <source>
        <dbReference type="Proteomes" id="UP000500806"/>
    </source>
</evidence>
<dbReference type="PANTHER" id="PTHR43822">
    <property type="entry name" value="HOMOACONITASE, MITOCHONDRIAL-RELATED"/>
    <property type="match status" value="1"/>
</dbReference>
<dbReference type="GO" id="GO:0003861">
    <property type="term" value="F:3-isopropylmalate dehydratase activity"/>
    <property type="evidence" value="ECO:0007669"/>
    <property type="project" value="UniProtKB-UniRule"/>
</dbReference>
<keyword evidence="5 13" id="KW-0432">Leucine biosynthesis</keyword>
<dbReference type="HAMAP" id="MF_01026">
    <property type="entry name" value="LeuC_type1"/>
    <property type="match status" value="1"/>
</dbReference>
<evidence type="ECO:0000256" key="2">
    <source>
        <dbReference type="ARBA" id="ARBA00002695"/>
    </source>
</evidence>
<evidence type="ECO:0000256" key="1">
    <source>
        <dbReference type="ARBA" id="ARBA00000491"/>
    </source>
</evidence>
<dbReference type="NCBIfam" id="TIGR00170">
    <property type="entry name" value="leuC"/>
    <property type="match status" value="1"/>
</dbReference>
<evidence type="ECO:0000256" key="6">
    <source>
        <dbReference type="ARBA" id="ARBA00022485"/>
    </source>
</evidence>
<dbReference type="CDD" id="cd01583">
    <property type="entry name" value="IPMI"/>
    <property type="match status" value="1"/>
</dbReference>
<comment type="pathway">
    <text evidence="3 13">Amino-acid biosynthesis; L-leucine biosynthesis; L-leucine from 3-methyl-2-oxobutanoate: step 2/4.</text>
</comment>
<proteinExistence type="inferred from homology"/>
<accession>A0A6M9PXD4</accession>
<comment type="cofactor">
    <cofactor evidence="13">
        <name>[4Fe-4S] cluster</name>
        <dbReference type="ChEBI" id="CHEBI:49883"/>
    </cofactor>
    <text evidence="13">Binds 1 [4Fe-4S] cluster per subunit.</text>
</comment>
<feature type="domain" description="Aconitase/3-isopropylmalate dehydratase large subunit alpha/beta/alpha" evidence="14">
    <location>
        <begin position="7"/>
        <end position="460"/>
    </location>
</feature>
<dbReference type="InterPro" id="IPR018136">
    <property type="entry name" value="Aconitase_4Fe-4S_BS"/>
</dbReference>
<dbReference type="KEGG" id="pani:DCO16_05155"/>
<evidence type="ECO:0000313" key="15">
    <source>
        <dbReference type="EMBL" id="QKM62506.1"/>
    </source>
</evidence>
<keyword evidence="11 13" id="KW-0456">Lyase</keyword>
<feature type="binding site" evidence="13">
    <location>
        <position position="410"/>
    </location>
    <ligand>
        <name>[4Fe-4S] cluster</name>
        <dbReference type="ChEBI" id="CHEBI:49883"/>
    </ligand>
</feature>
<reference evidence="15 16" key="1">
    <citation type="submission" date="2018-04" db="EMBL/GenBank/DDBJ databases">
        <title>Polynucleobacter sp. LimPoW16 genome.</title>
        <authorList>
            <person name="Hahn M.W."/>
        </authorList>
    </citation>
    <scope>NUCLEOTIDE SEQUENCE [LARGE SCALE GENOMIC DNA]</scope>
    <source>
        <strain evidence="15 16">LimPoW16</strain>
    </source>
</reference>
<evidence type="ECO:0000256" key="3">
    <source>
        <dbReference type="ARBA" id="ARBA00004729"/>
    </source>
</evidence>
<dbReference type="AlphaFoldDB" id="A0A6M9PXD4"/>
<dbReference type="PRINTS" id="PR00415">
    <property type="entry name" value="ACONITASE"/>
</dbReference>
<dbReference type="PROSITE" id="PS01244">
    <property type="entry name" value="ACONITASE_2"/>
    <property type="match status" value="1"/>
</dbReference>
<keyword evidence="12 13" id="KW-0100">Branched-chain amino acid biosynthesis</keyword>
<comment type="catalytic activity">
    <reaction evidence="1 13">
        <text>(2R,3S)-3-isopropylmalate = (2S)-2-isopropylmalate</text>
        <dbReference type="Rhea" id="RHEA:32287"/>
        <dbReference type="ChEBI" id="CHEBI:1178"/>
        <dbReference type="ChEBI" id="CHEBI:35121"/>
        <dbReference type="EC" id="4.2.1.33"/>
    </reaction>
</comment>
<dbReference type="GO" id="GO:0051539">
    <property type="term" value="F:4 iron, 4 sulfur cluster binding"/>
    <property type="evidence" value="ECO:0007669"/>
    <property type="project" value="UniProtKB-KW"/>
</dbReference>
<comment type="subunit">
    <text evidence="4 13">Heterodimer of LeuC and LeuD.</text>
</comment>
<dbReference type="InterPro" id="IPR004430">
    <property type="entry name" value="3-IsopropMal_deHydase_lsu"/>
</dbReference>
<dbReference type="GO" id="GO:0009098">
    <property type="term" value="P:L-leucine biosynthetic process"/>
    <property type="evidence" value="ECO:0007669"/>
    <property type="project" value="UniProtKB-UniRule"/>
</dbReference>
<protein>
    <recommendedName>
        <fullName evidence="13">3-isopropylmalate dehydratase large subunit</fullName>
        <ecNumber evidence="13">4.2.1.33</ecNumber>
    </recommendedName>
    <alternativeName>
        <fullName evidence="13">Alpha-IPM isomerase</fullName>
        <shortName evidence="13">IPMI</shortName>
    </alternativeName>
    <alternativeName>
        <fullName evidence="13">Isopropylmalate isomerase</fullName>
    </alternativeName>
</protein>
<evidence type="ECO:0000256" key="11">
    <source>
        <dbReference type="ARBA" id="ARBA00023239"/>
    </source>
</evidence>
<evidence type="ECO:0000256" key="4">
    <source>
        <dbReference type="ARBA" id="ARBA00011271"/>
    </source>
</evidence>
<gene>
    <name evidence="13 15" type="primary">leuC</name>
    <name evidence="15" type="ORF">DCO16_05155</name>
</gene>
<dbReference type="Proteomes" id="UP000500806">
    <property type="component" value="Chromosome"/>
</dbReference>
<dbReference type="Gene3D" id="3.30.499.10">
    <property type="entry name" value="Aconitase, domain 3"/>
    <property type="match status" value="2"/>
</dbReference>
<name>A0A6M9PXD4_9BURK</name>
<dbReference type="InterPro" id="IPR015931">
    <property type="entry name" value="Acnase/IPM_dHydase_lsu_aba_1/3"/>
</dbReference>
<keyword evidence="16" id="KW-1185">Reference proteome</keyword>
<dbReference type="FunFam" id="3.30.499.10:FF:000007">
    <property type="entry name" value="3-isopropylmalate dehydratase large subunit"/>
    <property type="match status" value="1"/>
</dbReference>